<dbReference type="CDD" id="cd00540">
    <property type="entry name" value="AAG"/>
    <property type="match status" value="1"/>
</dbReference>
<keyword evidence="6" id="KW-0326">Glycosidase</keyword>
<dbReference type="Gene3D" id="3.10.300.10">
    <property type="entry name" value="Methylpurine-DNA glycosylase (MPG)"/>
    <property type="match status" value="1"/>
</dbReference>
<dbReference type="GO" id="GO:0016798">
    <property type="term" value="F:hydrolase activity, acting on glycosyl bonds"/>
    <property type="evidence" value="ECO:0007669"/>
    <property type="project" value="UniProtKB-KW"/>
</dbReference>
<dbReference type="RefSeq" id="WP_254746196.1">
    <property type="nucleotide sequence ID" value="NZ_JANCLU010000029.1"/>
</dbReference>
<evidence type="ECO:0000313" key="7">
    <source>
        <dbReference type="Proteomes" id="UP001205890"/>
    </source>
</evidence>
<dbReference type="NCBIfam" id="TIGR00567">
    <property type="entry name" value="3mg"/>
    <property type="match status" value="1"/>
</dbReference>
<dbReference type="HAMAP" id="MF_00527">
    <property type="entry name" value="3MGH"/>
    <property type="match status" value="1"/>
</dbReference>
<organism evidence="6 7">
    <name type="scientific">Alsobacter ponti</name>
    <dbReference type="NCBI Taxonomy" id="2962936"/>
    <lineage>
        <taxon>Bacteria</taxon>
        <taxon>Pseudomonadati</taxon>
        <taxon>Pseudomonadota</taxon>
        <taxon>Alphaproteobacteria</taxon>
        <taxon>Hyphomicrobiales</taxon>
        <taxon>Alsobacteraceae</taxon>
        <taxon>Alsobacter</taxon>
    </lineage>
</organism>
<gene>
    <name evidence="6" type="ORF">NK718_20340</name>
</gene>
<dbReference type="InterPro" id="IPR036995">
    <property type="entry name" value="MPG_sf"/>
</dbReference>
<evidence type="ECO:0000256" key="4">
    <source>
        <dbReference type="ARBA" id="ARBA00023204"/>
    </source>
</evidence>
<dbReference type="NCBIfam" id="NF002003">
    <property type="entry name" value="PRK00802.1-3"/>
    <property type="match status" value="1"/>
</dbReference>
<dbReference type="InterPro" id="IPR003180">
    <property type="entry name" value="MPG"/>
</dbReference>
<evidence type="ECO:0000256" key="5">
    <source>
        <dbReference type="HAMAP-Rule" id="MF_00527"/>
    </source>
</evidence>
<dbReference type="EC" id="3.2.2.-" evidence="5"/>
<dbReference type="SUPFAM" id="SSF50486">
    <property type="entry name" value="FMT C-terminal domain-like"/>
    <property type="match status" value="1"/>
</dbReference>
<comment type="similarity">
    <text evidence="1 5">Belongs to the DNA glycosylase MPG family.</text>
</comment>
<keyword evidence="2 5" id="KW-0227">DNA damage</keyword>
<dbReference type="Pfam" id="PF02245">
    <property type="entry name" value="Pur_DNA_glyco"/>
    <property type="match status" value="1"/>
</dbReference>
<evidence type="ECO:0000313" key="6">
    <source>
        <dbReference type="EMBL" id="MCP8940883.1"/>
    </source>
</evidence>
<reference evidence="6 7" key="1">
    <citation type="submission" date="2022-07" db="EMBL/GenBank/DDBJ databases">
        <authorList>
            <person name="Li W.-J."/>
            <person name="Deng Q.-Q."/>
        </authorList>
    </citation>
    <scope>NUCLEOTIDE SEQUENCE [LARGE SCALE GENOMIC DNA]</scope>
    <source>
        <strain evidence="6 7">SYSU M60028</strain>
    </source>
</reference>
<dbReference type="InterPro" id="IPR011034">
    <property type="entry name" value="Formyl_transferase-like_C_sf"/>
</dbReference>
<proteinExistence type="inferred from homology"/>
<accession>A0ABT1LJ10</accession>
<keyword evidence="3 5" id="KW-0378">Hydrolase</keyword>
<dbReference type="PANTHER" id="PTHR10429:SF0">
    <property type="entry name" value="DNA-3-METHYLADENINE GLYCOSYLASE"/>
    <property type="match status" value="1"/>
</dbReference>
<evidence type="ECO:0000256" key="1">
    <source>
        <dbReference type="ARBA" id="ARBA00009232"/>
    </source>
</evidence>
<evidence type="ECO:0000256" key="3">
    <source>
        <dbReference type="ARBA" id="ARBA00022801"/>
    </source>
</evidence>
<sequence>MTPAATFYLQDAETVARALVGATLLVDGVGGLVVETEAYDHEDPASHSFGGRTARNASMFRAGGCAYVYRSYGIHWCLNVVCGPAGEGSAVLLRALEPTHGLDRMRARRGIDEARLLCSGPGRLCQALGVDASQDGLPLDAPPFALILPERPVPLATGPRIGISKGVATPWRFGLAGSRFLSRPFR</sequence>
<dbReference type="Proteomes" id="UP001205890">
    <property type="component" value="Unassembled WGS sequence"/>
</dbReference>
<dbReference type="EMBL" id="JANCLU010000029">
    <property type="protein sequence ID" value="MCP8940883.1"/>
    <property type="molecule type" value="Genomic_DNA"/>
</dbReference>
<comment type="caution">
    <text evidence="6">The sequence shown here is derived from an EMBL/GenBank/DDBJ whole genome shotgun (WGS) entry which is preliminary data.</text>
</comment>
<evidence type="ECO:0000256" key="2">
    <source>
        <dbReference type="ARBA" id="ARBA00022763"/>
    </source>
</evidence>
<protein>
    <recommendedName>
        <fullName evidence="5">Putative 3-methyladenine DNA glycosylase</fullName>
        <ecNumber evidence="5">3.2.2.-</ecNumber>
    </recommendedName>
</protein>
<keyword evidence="4 5" id="KW-0234">DNA repair</keyword>
<dbReference type="PANTHER" id="PTHR10429">
    <property type="entry name" value="DNA-3-METHYLADENINE GLYCOSYLASE"/>
    <property type="match status" value="1"/>
</dbReference>
<keyword evidence="7" id="KW-1185">Reference proteome</keyword>
<name>A0ABT1LJ10_9HYPH</name>